<evidence type="ECO:0000259" key="10">
    <source>
        <dbReference type="PROSITE" id="PS50110"/>
    </source>
</evidence>
<evidence type="ECO:0000256" key="5">
    <source>
        <dbReference type="ARBA" id="ARBA00022777"/>
    </source>
</evidence>
<keyword evidence="8" id="KW-0472">Membrane</keyword>
<dbReference type="PANTHER" id="PTHR43047">
    <property type="entry name" value="TWO-COMPONENT HISTIDINE PROTEIN KINASE"/>
    <property type="match status" value="1"/>
</dbReference>
<dbReference type="GO" id="GO:0009927">
    <property type="term" value="F:histidine phosphotransfer kinase activity"/>
    <property type="evidence" value="ECO:0007669"/>
    <property type="project" value="TreeGrafter"/>
</dbReference>
<evidence type="ECO:0000313" key="11">
    <source>
        <dbReference type="EMBL" id="ANU36814.1"/>
    </source>
</evidence>
<dbReference type="InterPro" id="IPR003594">
    <property type="entry name" value="HATPase_dom"/>
</dbReference>
<sequence length="1183" mass="133602">MFRSVLIFFTILYSIILTTPSYADDVNSDRLVVGMPEAKWAPYWGGIDKPSGLYHDFLITLTEVLNLELVYRGYDDFEPLFSALDNHEVDVTIGFASSELRRKHFQFSEPLISLKKIIWLADEKLQDQDPASWTWVCVRGGEDCEALEKFGVTKFVTSNKLNVVAQMLRHNMADATITTLTEVNQYILDPRHSSGRIFLDYNMGSADIGLMMAKDRTELKRTLDDAIENHQLALTNIKLSNLYVLNEIAHWQLLQNQQKNSTIRYTIQEHSYPLSYLDEQSGDIRGYVHDLTNLLERKTLFEFEYVPANGRNIDEMLEQGLVDVLPGKNIFSVDLETQLMTEQYTAVEYGLIKAKNSGTKRILAVLDRTNTLQPQIAEIERHEPVIVYSSAADMLVDFNTGKITHLLLDREIIEDYLYSNGTSTSHQFESLPKPSYMDFDIPLVMSVRKDSALLLNMLSRMLVITDQSEIETLKQGHSKLFVNYGYSKDMVNYYVVLALVLVTVFVLIGIAVLGVLSGRLKRTQKINQLSQSEISWLSTLLDNMPSIIFITDENEEIVFTNSVYSDKVKDCQMNATNSPVTPCGFTRDVLSTESNEVLYYDVSDGSLSGRYFHIRHQAIIHPELGSNHRMTIVDDITVEKQFEADLQLSNQQAMQAIEARNHFLAVVSHELRTPIAAMLGLMELLQFNLKKPQDAELLKNAVHSAQRLKSQVNEILDFSKIEARQLQIDVRSHNVYQELCPSLRSFETVAKVKGLNFVLDWHPSAIHQVEMDAMRVNQVLANLLSNALKFTKFGSITVCISNTEELMTISIADTGCGMTSAQLETVFEPFVQADKDISRRYGGTGLGMSITKNLIALMGGEINIYSDFGIGTTVMCMIPIISKPSTIHLGENLLADTEREAQWLSAWLGKRVNATNEHKCLGNIYPDRLFERWTAMTRQDDIVATKAIEDAQGLILVADDDLINQMLLHKQLARLGVEFHIVSNGQEAQEYLEQFTEHVSLVLTDCHMPLMSGFELAKSIKAQPDKFGSLPIIGCTAEDSRIIAEKAQACGMNDVLYKPYTLNELSQILTQYIVAKPPTADSSENMNWLNSGGEKEQMEMALVVFETFQKEIKALEKGSMDDKAIIHRIKGSSALLEMNTLTEAAKQYEATDIVEDKADLKQSIIEELQAINSKVKLWLETRQ</sequence>
<dbReference type="InterPro" id="IPR036890">
    <property type="entry name" value="HATPase_C_sf"/>
</dbReference>
<dbReference type="PROSITE" id="PS50109">
    <property type="entry name" value="HIS_KIN"/>
    <property type="match status" value="1"/>
</dbReference>
<dbReference type="InterPro" id="IPR004358">
    <property type="entry name" value="Sig_transdc_His_kin-like_C"/>
</dbReference>
<evidence type="ECO:0000256" key="6">
    <source>
        <dbReference type="ARBA" id="ARBA00022801"/>
    </source>
</evidence>
<dbReference type="SMART" id="SM00387">
    <property type="entry name" value="HATPase_c"/>
    <property type="match status" value="1"/>
</dbReference>
<dbReference type="Gene3D" id="3.40.50.2300">
    <property type="match status" value="1"/>
</dbReference>
<dbReference type="Pfam" id="PF00072">
    <property type="entry name" value="Response_reg"/>
    <property type="match status" value="1"/>
</dbReference>
<dbReference type="Gene3D" id="3.40.190.10">
    <property type="entry name" value="Periplasmic binding protein-like II"/>
    <property type="match status" value="4"/>
</dbReference>
<dbReference type="SUPFAM" id="SSF55874">
    <property type="entry name" value="ATPase domain of HSP90 chaperone/DNA topoisomerase II/histidine kinase"/>
    <property type="match status" value="1"/>
</dbReference>
<proteinExistence type="predicted"/>
<reference evidence="11 12" key="1">
    <citation type="submission" date="2016-07" db="EMBL/GenBank/DDBJ databases">
        <title>Genome sequencing of Vibrio scophthalmi strain VS-05, an isolated from Paralichthys olivaceus.</title>
        <authorList>
            <person name="Han H.-J."/>
        </authorList>
    </citation>
    <scope>NUCLEOTIDE SEQUENCE [LARGE SCALE GENOMIC DNA]</scope>
    <source>
        <strain evidence="11 12">VS-05</strain>
    </source>
</reference>
<dbReference type="SUPFAM" id="SSF52172">
    <property type="entry name" value="CheY-like"/>
    <property type="match status" value="1"/>
</dbReference>
<dbReference type="InterPro" id="IPR005467">
    <property type="entry name" value="His_kinase_dom"/>
</dbReference>
<evidence type="ECO:0000256" key="2">
    <source>
        <dbReference type="ARBA" id="ARBA00012438"/>
    </source>
</evidence>
<dbReference type="Gene3D" id="3.30.565.10">
    <property type="entry name" value="Histidine kinase-like ATPase, C-terminal domain"/>
    <property type="match status" value="1"/>
</dbReference>
<dbReference type="InterPro" id="IPR001789">
    <property type="entry name" value="Sig_transdc_resp-reg_receiver"/>
</dbReference>
<dbReference type="Pfam" id="PF00512">
    <property type="entry name" value="HisKA"/>
    <property type="match status" value="1"/>
</dbReference>
<dbReference type="SUPFAM" id="SSF53850">
    <property type="entry name" value="Periplasmic binding protein-like II"/>
    <property type="match status" value="2"/>
</dbReference>
<dbReference type="PRINTS" id="PR00344">
    <property type="entry name" value="BCTRLSENSOR"/>
</dbReference>
<dbReference type="GO" id="GO:0005886">
    <property type="term" value="C:plasma membrane"/>
    <property type="evidence" value="ECO:0007669"/>
    <property type="project" value="TreeGrafter"/>
</dbReference>
<feature type="transmembrane region" description="Helical" evidence="8">
    <location>
        <begin position="493"/>
        <end position="516"/>
    </location>
</feature>
<protein>
    <recommendedName>
        <fullName evidence="2">histidine kinase</fullName>
        <ecNumber evidence="2">2.7.13.3</ecNumber>
    </recommendedName>
</protein>
<keyword evidence="8" id="KW-0812">Transmembrane</keyword>
<evidence type="ECO:0000256" key="4">
    <source>
        <dbReference type="ARBA" id="ARBA00022679"/>
    </source>
</evidence>
<comment type="catalytic activity">
    <reaction evidence="1">
        <text>ATP + protein L-histidine = ADP + protein N-phospho-L-histidine.</text>
        <dbReference type="EC" id="2.7.13.3"/>
    </reaction>
</comment>
<dbReference type="Pfam" id="PF00497">
    <property type="entry name" value="SBP_bac_3"/>
    <property type="match status" value="2"/>
</dbReference>
<organism evidence="11 12">
    <name type="scientific">Vibrio scophthalmi</name>
    <dbReference type="NCBI Taxonomy" id="45658"/>
    <lineage>
        <taxon>Bacteria</taxon>
        <taxon>Pseudomonadati</taxon>
        <taxon>Pseudomonadota</taxon>
        <taxon>Gammaproteobacteria</taxon>
        <taxon>Vibrionales</taxon>
        <taxon>Vibrionaceae</taxon>
        <taxon>Vibrio</taxon>
    </lineage>
</organism>
<feature type="modified residue" description="4-aspartylphosphate" evidence="7">
    <location>
        <position position="1005"/>
    </location>
</feature>
<dbReference type="Proteomes" id="UP000092528">
    <property type="component" value="Chromosome 1"/>
</dbReference>
<dbReference type="GO" id="GO:0016787">
    <property type="term" value="F:hydrolase activity"/>
    <property type="evidence" value="ECO:0007669"/>
    <property type="project" value="UniProtKB-KW"/>
</dbReference>
<evidence type="ECO:0000256" key="7">
    <source>
        <dbReference type="PROSITE-ProRule" id="PRU00169"/>
    </source>
</evidence>
<evidence type="ECO:0000256" key="1">
    <source>
        <dbReference type="ARBA" id="ARBA00000085"/>
    </source>
</evidence>
<dbReference type="SMART" id="SM00062">
    <property type="entry name" value="PBPb"/>
    <property type="match status" value="1"/>
</dbReference>
<dbReference type="EC" id="2.7.13.3" evidence="2"/>
<keyword evidence="4 11" id="KW-0808">Transferase</keyword>
<dbReference type="PANTHER" id="PTHR43047:SF72">
    <property type="entry name" value="OSMOSENSING HISTIDINE PROTEIN KINASE SLN1"/>
    <property type="match status" value="1"/>
</dbReference>
<evidence type="ECO:0000256" key="8">
    <source>
        <dbReference type="SAM" id="Phobius"/>
    </source>
</evidence>
<dbReference type="InterPro" id="IPR036097">
    <property type="entry name" value="HisK_dim/P_sf"/>
</dbReference>
<dbReference type="AlphaFoldDB" id="A0A1C7FBT6"/>
<dbReference type="SUPFAM" id="SSF47384">
    <property type="entry name" value="Homodimeric domain of signal transducing histidine kinase"/>
    <property type="match status" value="1"/>
</dbReference>
<evidence type="ECO:0000256" key="3">
    <source>
        <dbReference type="ARBA" id="ARBA00022553"/>
    </source>
</evidence>
<gene>
    <name evidence="11" type="ORF">VSVS05_01689</name>
</gene>
<dbReference type="CDD" id="cd16922">
    <property type="entry name" value="HATPase_EvgS-ArcB-TorS-like"/>
    <property type="match status" value="1"/>
</dbReference>
<feature type="domain" description="Response regulatory" evidence="10">
    <location>
        <begin position="954"/>
        <end position="1073"/>
    </location>
</feature>
<dbReference type="PROSITE" id="PS50110">
    <property type="entry name" value="RESPONSE_REGULATORY"/>
    <property type="match status" value="1"/>
</dbReference>
<dbReference type="STRING" id="45658.VSVS12_01309"/>
<dbReference type="SUPFAM" id="SSF47226">
    <property type="entry name" value="Histidine-containing phosphotransfer domain, HPT domain"/>
    <property type="match status" value="1"/>
</dbReference>
<dbReference type="GO" id="GO:0000155">
    <property type="term" value="F:phosphorelay sensor kinase activity"/>
    <property type="evidence" value="ECO:0007669"/>
    <property type="project" value="InterPro"/>
</dbReference>
<dbReference type="InterPro" id="IPR011006">
    <property type="entry name" value="CheY-like_superfamily"/>
</dbReference>
<evidence type="ECO:0000313" key="12">
    <source>
        <dbReference type="Proteomes" id="UP000092528"/>
    </source>
</evidence>
<keyword evidence="5 11" id="KW-0418">Kinase</keyword>
<dbReference type="InterPro" id="IPR001638">
    <property type="entry name" value="Solute-binding_3/MltF_N"/>
</dbReference>
<dbReference type="SMART" id="SM00388">
    <property type="entry name" value="HisKA"/>
    <property type="match status" value="1"/>
</dbReference>
<keyword evidence="3 7" id="KW-0597">Phosphoprotein</keyword>
<feature type="domain" description="Histidine kinase" evidence="9">
    <location>
        <begin position="666"/>
        <end position="882"/>
    </location>
</feature>
<dbReference type="SMART" id="SM00448">
    <property type="entry name" value="REC"/>
    <property type="match status" value="1"/>
</dbReference>
<accession>A0A1C7FBT6</accession>
<dbReference type="Pfam" id="PF02518">
    <property type="entry name" value="HATPase_c"/>
    <property type="match status" value="1"/>
</dbReference>
<dbReference type="Gene3D" id="1.10.287.130">
    <property type="match status" value="1"/>
</dbReference>
<dbReference type="PATRIC" id="fig|45658.7.peg.1677"/>
<dbReference type="InterPro" id="IPR003661">
    <property type="entry name" value="HisK_dim/P_dom"/>
</dbReference>
<keyword evidence="12" id="KW-1185">Reference proteome</keyword>
<name>A0A1C7FBT6_9VIBR</name>
<evidence type="ECO:0000259" key="9">
    <source>
        <dbReference type="PROSITE" id="PS50109"/>
    </source>
</evidence>
<dbReference type="CDD" id="cd00082">
    <property type="entry name" value="HisKA"/>
    <property type="match status" value="1"/>
</dbReference>
<dbReference type="CDD" id="cd17546">
    <property type="entry name" value="REC_hyHK_CKI1_RcsC-like"/>
    <property type="match status" value="1"/>
</dbReference>
<keyword evidence="8" id="KW-1133">Transmembrane helix</keyword>
<dbReference type="InterPro" id="IPR036641">
    <property type="entry name" value="HPT_dom_sf"/>
</dbReference>
<keyword evidence="6" id="KW-0378">Hydrolase</keyword>
<dbReference type="EMBL" id="CP016414">
    <property type="protein sequence ID" value="ANU36814.1"/>
    <property type="molecule type" value="Genomic_DNA"/>
</dbReference>